<gene>
    <name evidence="2" type="ORF">FBUS_01730</name>
</gene>
<dbReference type="EMBL" id="LUCM01001415">
    <property type="protein sequence ID" value="KAA0198946.1"/>
    <property type="molecule type" value="Genomic_DNA"/>
</dbReference>
<feature type="region of interest" description="Disordered" evidence="1">
    <location>
        <begin position="1"/>
        <end position="20"/>
    </location>
</feature>
<evidence type="ECO:0000256" key="1">
    <source>
        <dbReference type="SAM" id="MobiDB-lite"/>
    </source>
</evidence>
<evidence type="ECO:0000313" key="3">
    <source>
        <dbReference type="Proteomes" id="UP000728185"/>
    </source>
</evidence>
<dbReference type="Proteomes" id="UP000728185">
    <property type="component" value="Unassembled WGS sequence"/>
</dbReference>
<evidence type="ECO:0000313" key="2">
    <source>
        <dbReference type="EMBL" id="KAA0198946.1"/>
    </source>
</evidence>
<accession>A0A8E0S4B8</accession>
<keyword evidence="3" id="KW-1185">Reference proteome</keyword>
<protein>
    <submittedName>
        <fullName evidence="2">Uncharacterized protein</fullName>
    </submittedName>
</protein>
<proteinExistence type="predicted"/>
<feature type="region of interest" description="Disordered" evidence="1">
    <location>
        <begin position="74"/>
        <end position="97"/>
    </location>
</feature>
<reference evidence="2" key="1">
    <citation type="submission" date="2019-05" db="EMBL/GenBank/DDBJ databases">
        <title>Annotation for the trematode Fasciolopsis buski.</title>
        <authorList>
            <person name="Choi Y.-J."/>
        </authorList>
    </citation>
    <scope>NUCLEOTIDE SEQUENCE</scope>
    <source>
        <strain evidence="2">HT</strain>
        <tissue evidence="2">Whole worm</tissue>
    </source>
</reference>
<name>A0A8E0S4B8_9TREM</name>
<sequence length="97" mass="9799">MPPISLPNAGPTTSHVSGDGTVVTGAVEMSHPLLTHPPTSTAALPQTPGFPSGVACHPINGVNSMGQVATHSVMPHTDTSSVESMPPAWHALDSNEG</sequence>
<organism evidence="2 3">
    <name type="scientific">Fasciolopsis buskii</name>
    <dbReference type="NCBI Taxonomy" id="27845"/>
    <lineage>
        <taxon>Eukaryota</taxon>
        <taxon>Metazoa</taxon>
        <taxon>Spiralia</taxon>
        <taxon>Lophotrochozoa</taxon>
        <taxon>Platyhelminthes</taxon>
        <taxon>Trematoda</taxon>
        <taxon>Digenea</taxon>
        <taxon>Plagiorchiida</taxon>
        <taxon>Echinostomata</taxon>
        <taxon>Echinostomatoidea</taxon>
        <taxon>Fasciolidae</taxon>
        <taxon>Fasciolopsis</taxon>
    </lineage>
</organism>
<dbReference type="AlphaFoldDB" id="A0A8E0S4B8"/>
<comment type="caution">
    <text evidence="2">The sequence shown here is derived from an EMBL/GenBank/DDBJ whole genome shotgun (WGS) entry which is preliminary data.</text>
</comment>